<gene>
    <name evidence="2" type="ORF">OM074_04870</name>
</gene>
<feature type="chain" id="PRO_5042030862" evidence="1">
    <location>
        <begin position="23"/>
        <end position="516"/>
    </location>
</feature>
<dbReference type="Gene3D" id="1.25.40.10">
    <property type="entry name" value="Tetratricopeptide repeat domain"/>
    <property type="match status" value="1"/>
</dbReference>
<evidence type="ECO:0000313" key="3">
    <source>
        <dbReference type="Proteomes" id="UP001207408"/>
    </source>
</evidence>
<dbReference type="Pfam" id="PF07676">
    <property type="entry name" value="PD40"/>
    <property type="match status" value="1"/>
</dbReference>
<dbReference type="InterPro" id="IPR011990">
    <property type="entry name" value="TPR-like_helical_dom_sf"/>
</dbReference>
<keyword evidence="1" id="KW-0732">Signal</keyword>
<dbReference type="SUPFAM" id="SSF48452">
    <property type="entry name" value="TPR-like"/>
    <property type="match status" value="1"/>
</dbReference>
<reference evidence="2" key="1">
    <citation type="submission" date="2022-10" db="EMBL/GenBank/DDBJ databases">
        <authorList>
            <person name="Yu W.X."/>
        </authorList>
    </citation>
    <scope>NUCLEOTIDE SEQUENCE</scope>
    <source>
        <strain evidence="2">D04</strain>
    </source>
</reference>
<name>A0AAE3MBR2_9BACT</name>
<organism evidence="2 3">
    <name type="scientific">Plebeiibacterium marinum</name>
    <dbReference type="NCBI Taxonomy" id="2992111"/>
    <lineage>
        <taxon>Bacteria</taxon>
        <taxon>Pseudomonadati</taxon>
        <taxon>Bacteroidota</taxon>
        <taxon>Bacteroidia</taxon>
        <taxon>Marinilabiliales</taxon>
        <taxon>Marinilabiliaceae</taxon>
        <taxon>Plebeiibacterium</taxon>
    </lineage>
</organism>
<dbReference type="InterPro" id="IPR011659">
    <property type="entry name" value="WD40"/>
</dbReference>
<sequence>MKFIFLSLFVTFIGFFYSNLSAQNNAKSGDYYYKVSTYDRAIKAYKRELRKKNNDSQILYKIVDSYLNSNLNRAEALPFVKQLVEKDRSPETVYLHAKVLFYAYKFPEAISEFEWVKMHVTHEDELYRQSGIYIQWILNANAYMVSPVDVTFINLGKSINTNKSELNPFVSVNDDNLVYSSNKRYLSKIGANCYNVCKSNRLKNTWQKAKTLNYYVNSGYDEIVGGYAKDADRLFVFHNREGNEKIAYASPAGKMKYSLLEDFGYPIDRKGGEFGIWSSESSDTLIFAGENDKGNTDLFYSLKLPDGSYGEARPMSGYINTSYDENFPVLCNGGKRLYFSSNGEFSMGGFDLFYSDWDEETKEWRRPVNLGYPVNDVYDNYSISKPRGKRYAYVSALKDGGYGERDIYKVLFKEEEPNSLILRCNTFLDTDSGKVLPPFVIRAELRDSVDNKLVGSYRVSGDSARFVMAIMPGKYRLIFKNGVKDLYSLYYEVPEMWYSNEAFNQEFIIPYKNEEE</sequence>
<keyword evidence="3" id="KW-1185">Reference proteome</keyword>
<dbReference type="Proteomes" id="UP001207408">
    <property type="component" value="Unassembled WGS sequence"/>
</dbReference>
<feature type="signal peptide" evidence="1">
    <location>
        <begin position="1"/>
        <end position="22"/>
    </location>
</feature>
<dbReference type="AlphaFoldDB" id="A0AAE3MBR2"/>
<accession>A0AAE3MBR2</accession>
<proteinExistence type="predicted"/>
<dbReference type="EMBL" id="JAPDPI010000006">
    <property type="protein sequence ID" value="MCW3804948.1"/>
    <property type="molecule type" value="Genomic_DNA"/>
</dbReference>
<evidence type="ECO:0000256" key="1">
    <source>
        <dbReference type="SAM" id="SignalP"/>
    </source>
</evidence>
<evidence type="ECO:0000313" key="2">
    <source>
        <dbReference type="EMBL" id="MCW3804948.1"/>
    </source>
</evidence>
<comment type="caution">
    <text evidence="2">The sequence shown here is derived from an EMBL/GenBank/DDBJ whole genome shotgun (WGS) entry which is preliminary data.</text>
</comment>
<dbReference type="RefSeq" id="WP_301198170.1">
    <property type="nucleotide sequence ID" value="NZ_JAPDPI010000006.1"/>
</dbReference>
<protein>
    <submittedName>
        <fullName evidence="2">Uncharacterized protein</fullName>
    </submittedName>
</protein>